<reference evidence="1 2" key="1">
    <citation type="submission" date="2020-06" db="EMBL/GenBank/DDBJ databases">
        <title>Transcriptomic and genomic resources for Thalictrum thalictroides and T. hernandezii: Facilitating candidate gene discovery in an emerging model plant lineage.</title>
        <authorList>
            <person name="Arias T."/>
            <person name="Riano-Pachon D.M."/>
            <person name="Di Stilio V.S."/>
        </authorList>
    </citation>
    <scope>NUCLEOTIDE SEQUENCE [LARGE SCALE GENOMIC DNA]</scope>
    <source>
        <strain evidence="2">cv. WT478/WT964</strain>
        <tissue evidence="1">Leaves</tissue>
    </source>
</reference>
<comment type="caution">
    <text evidence="1">The sequence shown here is derived from an EMBL/GenBank/DDBJ whole genome shotgun (WGS) entry which is preliminary data.</text>
</comment>
<dbReference type="Proteomes" id="UP000554482">
    <property type="component" value="Unassembled WGS sequence"/>
</dbReference>
<feature type="non-terminal residue" evidence="1">
    <location>
        <position position="185"/>
    </location>
</feature>
<proteinExistence type="predicted"/>
<organism evidence="1 2">
    <name type="scientific">Thalictrum thalictroides</name>
    <name type="common">Rue-anemone</name>
    <name type="synonym">Anemone thalictroides</name>
    <dbReference type="NCBI Taxonomy" id="46969"/>
    <lineage>
        <taxon>Eukaryota</taxon>
        <taxon>Viridiplantae</taxon>
        <taxon>Streptophyta</taxon>
        <taxon>Embryophyta</taxon>
        <taxon>Tracheophyta</taxon>
        <taxon>Spermatophyta</taxon>
        <taxon>Magnoliopsida</taxon>
        <taxon>Ranunculales</taxon>
        <taxon>Ranunculaceae</taxon>
        <taxon>Thalictroideae</taxon>
        <taxon>Thalictrum</taxon>
    </lineage>
</organism>
<dbReference type="EMBL" id="JABWDY010036585">
    <property type="protein sequence ID" value="KAF5181078.1"/>
    <property type="molecule type" value="Genomic_DNA"/>
</dbReference>
<accession>A0A7J6V8S2</accession>
<keyword evidence="2" id="KW-1185">Reference proteome</keyword>
<name>A0A7J6V8S2_THATH</name>
<gene>
    <name evidence="1" type="ORF">FRX31_029335</name>
</gene>
<sequence>MNSPWGNYFFEKLSNMEWTNLLYSGNETYSPTFIREFYRNIEIVHSEERPGFYVRMHGDILYVCPGMIGQSLGIPHTFYENHNHMMEKWYNSNKPVYDVLKFSQILSPCVEGNSGTLDTNQFCNNQALVLMWMASNIFGYEDPSRVDDNMCQLLYELQSNEPCYQICFRLVTTILDVIFSNRALC</sequence>
<evidence type="ECO:0000313" key="1">
    <source>
        <dbReference type="EMBL" id="KAF5181078.1"/>
    </source>
</evidence>
<dbReference type="AlphaFoldDB" id="A0A7J6V8S2"/>
<evidence type="ECO:0000313" key="2">
    <source>
        <dbReference type="Proteomes" id="UP000554482"/>
    </source>
</evidence>
<protein>
    <submittedName>
        <fullName evidence="1">Uncharacterized protein</fullName>
    </submittedName>
</protein>